<organism evidence="3 4">
    <name type="scientific">Seminavis robusta</name>
    <dbReference type="NCBI Taxonomy" id="568900"/>
    <lineage>
        <taxon>Eukaryota</taxon>
        <taxon>Sar</taxon>
        <taxon>Stramenopiles</taxon>
        <taxon>Ochrophyta</taxon>
        <taxon>Bacillariophyta</taxon>
        <taxon>Bacillariophyceae</taxon>
        <taxon>Bacillariophycidae</taxon>
        <taxon>Naviculales</taxon>
        <taxon>Naviculaceae</taxon>
        <taxon>Seminavis</taxon>
    </lineage>
</organism>
<evidence type="ECO:0000313" key="3">
    <source>
        <dbReference type="EMBL" id="CAB9510587.1"/>
    </source>
</evidence>
<dbReference type="Proteomes" id="UP001153069">
    <property type="component" value="Unassembled WGS sequence"/>
</dbReference>
<feature type="region of interest" description="Disordered" evidence="2">
    <location>
        <begin position="166"/>
        <end position="191"/>
    </location>
</feature>
<evidence type="ECO:0000256" key="1">
    <source>
        <dbReference type="SAM" id="Coils"/>
    </source>
</evidence>
<proteinExistence type="predicted"/>
<sequence length="335" mass="39246">MDNDDNERNERFLSNLRSTNDQRRQKLHRLLAEYDQELEEWKVANPDVTTCRPSLEDHRMSLEVEWDLLQETKEQMFEKSLVHIASVFPDFAESGPSEAVVRHCLLQEYSEQVLESYHDLAETHWTLQKVLEREKAKLELKQTYLKQQQNTVTRLQEQLRFYKQKEETEKETLAETDDKEQNEHQSQVSTLKKQNEWIRGELGYVCQQLMAKLAKDIEKGEAAKQPTESKEQQSSKHKKRKKTKQRDKEGQADETDSKRTSTMEDTVMELVTRLLDNPSNPYVFVGENGNADEANPSNSHDKLGRKEIMEVLIDSGVTVEHQDKSGWVCLTDYRE</sequence>
<accession>A0A9N8DX62</accession>
<keyword evidence="1" id="KW-0175">Coiled coil</keyword>
<name>A0A9N8DX62_9STRA</name>
<dbReference type="EMBL" id="CAICTM010000442">
    <property type="protein sequence ID" value="CAB9510587.1"/>
    <property type="molecule type" value="Genomic_DNA"/>
</dbReference>
<evidence type="ECO:0000313" key="4">
    <source>
        <dbReference type="Proteomes" id="UP001153069"/>
    </source>
</evidence>
<feature type="compositionally biased region" description="Basic and acidic residues" evidence="2">
    <location>
        <begin position="220"/>
        <end position="234"/>
    </location>
</feature>
<evidence type="ECO:0000256" key="2">
    <source>
        <dbReference type="SAM" id="MobiDB-lite"/>
    </source>
</evidence>
<gene>
    <name evidence="3" type="ORF">SEMRO_443_G144060.1</name>
</gene>
<feature type="coiled-coil region" evidence="1">
    <location>
        <begin position="13"/>
        <end position="44"/>
    </location>
</feature>
<comment type="caution">
    <text evidence="3">The sequence shown here is derived from an EMBL/GenBank/DDBJ whole genome shotgun (WGS) entry which is preliminary data.</text>
</comment>
<feature type="compositionally biased region" description="Basic residues" evidence="2">
    <location>
        <begin position="235"/>
        <end position="245"/>
    </location>
</feature>
<reference evidence="3" key="1">
    <citation type="submission" date="2020-06" db="EMBL/GenBank/DDBJ databases">
        <authorList>
            <consortium name="Plant Systems Biology data submission"/>
        </authorList>
    </citation>
    <scope>NUCLEOTIDE SEQUENCE</scope>
    <source>
        <strain evidence="3">D6</strain>
    </source>
</reference>
<dbReference type="AlphaFoldDB" id="A0A9N8DX62"/>
<keyword evidence="4" id="KW-1185">Reference proteome</keyword>
<protein>
    <submittedName>
        <fullName evidence="3">Uncharacterized protein</fullName>
    </submittedName>
</protein>
<feature type="compositionally biased region" description="Basic and acidic residues" evidence="2">
    <location>
        <begin position="246"/>
        <end position="262"/>
    </location>
</feature>
<feature type="region of interest" description="Disordered" evidence="2">
    <location>
        <begin position="220"/>
        <end position="264"/>
    </location>
</feature>